<feature type="region of interest" description="Disordered" evidence="1">
    <location>
        <begin position="213"/>
        <end position="244"/>
    </location>
</feature>
<proteinExistence type="predicted"/>
<feature type="transmembrane region" description="Helical" evidence="2">
    <location>
        <begin position="276"/>
        <end position="295"/>
    </location>
</feature>
<evidence type="ECO:0000256" key="2">
    <source>
        <dbReference type="SAM" id="Phobius"/>
    </source>
</evidence>
<comment type="caution">
    <text evidence="3">The sequence shown here is derived from an EMBL/GenBank/DDBJ whole genome shotgun (WGS) entry which is preliminary data.</text>
</comment>
<evidence type="ECO:0000313" key="4">
    <source>
        <dbReference type="Proteomes" id="UP001492380"/>
    </source>
</evidence>
<feature type="compositionally biased region" description="Basic and acidic residues" evidence="1">
    <location>
        <begin position="223"/>
        <end position="239"/>
    </location>
</feature>
<evidence type="ECO:0000313" key="3">
    <source>
        <dbReference type="EMBL" id="KAK8244242.1"/>
    </source>
</evidence>
<name>A0ABR1YZX8_9PEZI</name>
<accession>A0ABR1YZX8</accession>
<dbReference type="PANTHER" id="PTHR37048">
    <property type="entry name" value="QUESTIONABLE PROTEIN"/>
    <property type="match status" value="1"/>
</dbReference>
<sequence>MDTSSLKVERGSVIVDSASPPKSRISAHVHDDSICSSDIVIGRILWLPSIAELPKNAVQQVHPKFEGGADDVYNHPVVVCSRPSRDRVQFFIITSFNSRSLEQRFGPTPFTRPEQERIQGYLPISPSQPHPRLQMWENGLRTPVILLEGDKKMLKNSFINTSTVYAINSMSLRPYGSHFNRRRPEHFIEEGSVKVMLDWSKMVAHYSPGPQYRLRQPKAVKPRLQERPSTEGETGERPETPQVPVEAGTKCPFLMFLKVLAEAPRKAFHELRSGSIPLGLALGIVAIVLGVSKILSMGLHTILKYGYWGIRRAILAMWG</sequence>
<keyword evidence="2" id="KW-0472">Membrane</keyword>
<keyword evidence="4" id="KW-1185">Reference proteome</keyword>
<dbReference type="EMBL" id="JBBWRZ010000002">
    <property type="protein sequence ID" value="KAK8244242.1"/>
    <property type="molecule type" value="Genomic_DNA"/>
</dbReference>
<dbReference type="PANTHER" id="PTHR37048:SF2">
    <property type="entry name" value="QUESTIONABLE PROTEIN"/>
    <property type="match status" value="1"/>
</dbReference>
<protein>
    <submittedName>
        <fullName evidence="3">Uncharacterized protein</fullName>
    </submittedName>
</protein>
<organism evidence="3 4">
    <name type="scientific">Phyllosticta capitalensis</name>
    <dbReference type="NCBI Taxonomy" id="121624"/>
    <lineage>
        <taxon>Eukaryota</taxon>
        <taxon>Fungi</taxon>
        <taxon>Dikarya</taxon>
        <taxon>Ascomycota</taxon>
        <taxon>Pezizomycotina</taxon>
        <taxon>Dothideomycetes</taxon>
        <taxon>Dothideomycetes incertae sedis</taxon>
        <taxon>Botryosphaeriales</taxon>
        <taxon>Phyllostictaceae</taxon>
        <taxon>Phyllosticta</taxon>
    </lineage>
</organism>
<dbReference type="Proteomes" id="UP001492380">
    <property type="component" value="Unassembled WGS sequence"/>
</dbReference>
<gene>
    <name evidence="3" type="ORF">HDK90DRAFT_149971</name>
</gene>
<reference evidence="3 4" key="1">
    <citation type="submission" date="2024-04" db="EMBL/GenBank/DDBJ databases">
        <title>Phyllosticta paracitricarpa is synonymous to the EU quarantine fungus P. citricarpa based on phylogenomic analyses.</title>
        <authorList>
            <consortium name="Lawrence Berkeley National Laboratory"/>
            <person name="Van Ingen-Buijs V.A."/>
            <person name="Van Westerhoven A.C."/>
            <person name="Haridas S."/>
            <person name="Skiadas P."/>
            <person name="Martin F."/>
            <person name="Groenewald J.Z."/>
            <person name="Crous P.W."/>
            <person name="Seidl M.F."/>
        </authorList>
    </citation>
    <scope>NUCLEOTIDE SEQUENCE [LARGE SCALE GENOMIC DNA]</scope>
    <source>
        <strain evidence="3 4">CBS 123374</strain>
    </source>
</reference>
<keyword evidence="2" id="KW-1133">Transmembrane helix</keyword>
<keyword evidence="2" id="KW-0812">Transmembrane</keyword>
<evidence type="ECO:0000256" key="1">
    <source>
        <dbReference type="SAM" id="MobiDB-lite"/>
    </source>
</evidence>